<protein>
    <submittedName>
        <fullName evidence="2">Uncharacterized protein</fullName>
    </submittedName>
</protein>
<comment type="caution">
    <text evidence="2">The sequence shown here is derived from an EMBL/GenBank/DDBJ whole genome shotgun (WGS) entry which is preliminary data.</text>
</comment>
<evidence type="ECO:0000313" key="2">
    <source>
        <dbReference type="EMBL" id="KAF0745463.1"/>
    </source>
</evidence>
<evidence type="ECO:0000313" key="3">
    <source>
        <dbReference type="Proteomes" id="UP000481153"/>
    </source>
</evidence>
<dbReference type="VEuPathDB" id="FungiDB:AeMF1_018135"/>
<feature type="region of interest" description="Disordered" evidence="1">
    <location>
        <begin position="72"/>
        <end position="91"/>
    </location>
</feature>
<evidence type="ECO:0000256" key="1">
    <source>
        <dbReference type="SAM" id="MobiDB-lite"/>
    </source>
</evidence>
<feature type="compositionally biased region" description="Basic residues" evidence="1">
    <location>
        <begin position="303"/>
        <end position="312"/>
    </location>
</feature>
<organism evidence="2 3">
    <name type="scientific">Aphanomyces euteiches</name>
    <dbReference type="NCBI Taxonomy" id="100861"/>
    <lineage>
        <taxon>Eukaryota</taxon>
        <taxon>Sar</taxon>
        <taxon>Stramenopiles</taxon>
        <taxon>Oomycota</taxon>
        <taxon>Saprolegniomycetes</taxon>
        <taxon>Saprolegniales</taxon>
        <taxon>Verrucalvaceae</taxon>
        <taxon>Aphanomyces</taxon>
    </lineage>
</organism>
<sequence length="326" mass="35000">MITGLSSRLSDNISRKASSLRGLNLESKVVVAGMPSTTTHHGLVCAGISSSIESMKARRSVIPAKKPLNFGTDVSKLGRPKSNTSPRTEEDVDKLVQVLRHSLQLNKVELPVCNNGTPPVVKRRVYLSPRERIQSVTSQLSMSVMGTSPGLRPSTEKLPSLTPSIESTLSPEINDEPVVEMGPRPAPSKATTRIGQSKSTSHIPPPASNNPPDNDPVGHTKSCSDLDSIHHKLDLCRFQIDMDDDVETAPSSPFGPWVPSFDGQHNQTSEATSPRSRLLSLSPANELPKAIVAASLLKGVPRGSRKAPRKPPRGPSITPQGPELEL</sequence>
<name>A0A6G0XXK4_9STRA</name>
<accession>A0A6G0XXK4</accession>
<feature type="region of interest" description="Disordered" evidence="1">
    <location>
        <begin position="138"/>
        <end position="223"/>
    </location>
</feature>
<proteinExistence type="predicted"/>
<dbReference type="EMBL" id="VJMJ01000002">
    <property type="protein sequence ID" value="KAF0745463.1"/>
    <property type="molecule type" value="Genomic_DNA"/>
</dbReference>
<feature type="region of interest" description="Disordered" evidence="1">
    <location>
        <begin position="297"/>
        <end position="326"/>
    </location>
</feature>
<feature type="region of interest" description="Disordered" evidence="1">
    <location>
        <begin position="247"/>
        <end position="277"/>
    </location>
</feature>
<feature type="compositionally biased region" description="Polar residues" evidence="1">
    <location>
        <begin position="189"/>
        <end position="202"/>
    </location>
</feature>
<reference evidence="2 3" key="1">
    <citation type="submission" date="2019-07" db="EMBL/GenBank/DDBJ databases">
        <title>Genomics analysis of Aphanomyces spp. identifies a new class of oomycete effector associated with host adaptation.</title>
        <authorList>
            <person name="Gaulin E."/>
        </authorList>
    </citation>
    <scope>NUCLEOTIDE SEQUENCE [LARGE SCALE GENOMIC DNA]</scope>
    <source>
        <strain evidence="2 3">ATCC 201684</strain>
    </source>
</reference>
<feature type="compositionally biased region" description="Polar residues" evidence="1">
    <location>
        <begin position="263"/>
        <end position="272"/>
    </location>
</feature>
<feature type="compositionally biased region" description="Polar residues" evidence="1">
    <location>
        <begin position="161"/>
        <end position="171"/>
    </location>
</feature>
<dbReference type="AlphaFoldDB" id="A0A6G0XXK4"/>
<dbReference type="Proteomes" id="UP000481153">
    <property type="component" value="Unassembled WGS sequence"/>
</dbReference>
<gene>
    <name evidence="2" type="ORF">Ae201684_000477</name>
</gene>
<keyword evidence="3" id="KW-1185">Reference proteome</keyword>